<sequence length="78" mass="8334">MRGAEAFFGSAALLFLAAVVFVVVARARGLDAAFLFVTHLPSARDYPGVQSWEEAPSIVPPRRSRGSRATGSGRSDRV</sequence>
<organism evidence="2 3">
    <name type="scientific">Sorangium cellulosum</name>
    <name type="common">Polyangium cellulosum</name>
    <dbReference type="NCBI Taxonomy" id="56"/>
    <lineage>
        <taxon>Bacteria</taxon>
        <taxon>Pseudomonadati</taxon>
        <taxon>Myxococcota</taxon>
        <taxon>Polyangia</taxon>
        <taxon>Polyangiales</taxon>
        <taxon>Polyangiaceae</taxon>
        <taxon>Sorangium</taxon>
    </lineage>
</organism>
<feature type="region of interest" description="Disordered" evidence="1">
    <location>
        <begin position="57"/>
        <end position="78"/>
    </location>
</feature>
<dbReference type="AlphaFoldDB" id="A0A150QP74"/>
<evidence type="ECO:0000313" key="2">
    <source>
        <dbReference type="EMBL" id="KYF69815.1"/>
    </source>
</evidence>
<evidence type="ECO:0000256" key="1">
    <source>
        <dbReference type="SAM" id="MobiDB-lite"/>
    </source>
</evidence>
<name>A0A150QP74_SORCE</name>
<gene>
    <name evidence="2" type="ORF">BE15_23650</name>
</gene>
<proteinExistence type="predicted"/>
<accession>A0A150QP74</accession>
<reference evidence="2 3" key="1">
    <citation type="submission" date="2014-02" db="EMBL/GenBank/DDBJ databases">
        <title>The small core and large imbalanced accessory genome model reveals a collaborative survival strategy of Sorangium cellulosum strains in nature.</title>
        <authorList>
            <person name="Han K."/>
            <person name="Peng R."/>
            <person name="Blom J."/>
            <person name="Li Y.-Z."/>
        </authorList>
    </citation>
    <scope>NUCLEOTIDE SEQUENCE [LARGE SCALE GENOMIC DNA]</scope>
    <source>
        <strain evidence="2 3">So0008-312</strain>
    </source>
</reference>
<dbReference type="Proteomes" id="UP000075260">
    <property type="component" value="Unassembled WGS sequence"/>
</dbReference>
<dbReference type="EMBL" id="JEMA01000444">
    <property type="protein sequence ID" value="KYF69815.1"/>
    <property type="molecule type" value="Genomic_DNA"/>
</dbReference>
<comment type="caution">
    <text evidence="2">The sequence shown here is derived from an EMBL/GenBank/DDBJ whole genome shotgun (WGS) entry which is preliminary data.</text>
</comment>
<protein>
    <submittedName>
        <fullName evidence="2">Uncharacterized protein</fullName>
    </submittedName>
</protein>
<evidence type="ECO:0000313" key="3">
    <source>
        <dbReference type="Proteomes" id="UP000075260"/>
    </source>
</evidence>
<feature type="compositionally biased region" description="Low complexity" evidence="1">
    <location>
        <begin position="67"/>
        <end position="78"/>
    </location>
</feature>